<dbReference type="RefSeq" id="WP_269221221.1">
    <property type="nucleotide sequence ID" value="NZ_JAPVER010000018.1"/>
</dbReference>
<dbReference type="PROSITE" id="PS50113">
    <property type="entry name" value="PAC"/>
    <property type="match status" value="1"/>
</dbReference>
<feature type="domain" description="PAC" evidence="7">
    <location>
        <begin position="192"/>
        <end position="251"/>
    </location>
</feature>
<feature type="domain" description="PAS" evidence="6">
    <location>
        <begin position="375"/>
        <end position="445"/>
    </location>
</feature>
<gene>
    <name evidence="9" type="ORF">O3H35_08640</name>
    <name evidence="8" type="ORF">O3H54_03520</name>
</gene>
<evidence type="ECO:0000256" key="1">
    <source>
        <dbReference type="ARBA" id="ARBA00000085"/>
    </source>
</evidence>
<evidence type="ECO:0000259" key="6">
    <source>
        <dbReference type="PROSITE" id="PS50112"/>
    </source>
</evidence>
<dbReference type="EMBL" id="JAPVER010000018">
    <property type="protein sequence ID" value="MCZ3364945.1"/>
    <property type="molecule type" value="Genomic_DNA"/>
</dbReference>
<dbReference type="Gene3D" id="3.30.450.20">
    <property type="entry name" value="PAS domain"/>
    <property type="match status" value="4"/>
</dbReference>
<dbReference type="PANTHER" id="PTHR43304:SF1">
    <property type="entry name" value="PAC DOMAIN-CONTAINING PROTEIN"/>
    <property type="match status" value="1"/>
</dbReference>
<dbReference type="EMBL" id="JAPVES010000030">
    <property type="protein sequence ID" value="MCZ3372700.1"/>
    <property type="molecule type" value="Genomic_DNA"/>
</dbReference>
<keyword evidence="4" id="KW-0808">Transferase</keyword>
<protein>
    <recommendedName>
        <fullName evidence="2">histidine kinase</fullName>
        <ecNumber evidence="2">2.7.13.3</ecNumber>
    </recommendedName>
</protein>
<sequence>MKVKLTYDNFKEIFDKSPMGILFYSKEGRLIDANPSALKITGTSSLKDCAKLNLFNKSYVASKKEELLKKGLIKFQTPLNFQNSGGDSHDILKKPKTIFIEWNIAAINAGYLVQIQDITASKNEEPLKSEDKYKRWFEDDLTGDFIATTCGQIIDCNPAFAEIYGFDNCEKAVESNICDFNRDDWINLITSLKIEYKIYDHQSWHKRPDGIQIHVVANVIGIFDDSDELVQVKGYVFDDTKRKQAEESLKESEEKYRLLFDEDLTGDFIATPEGEILECNPSFAEIYGFDDCNMALEWNILESNPFDWPYMVTRLKKEHKILGYQSWQRRSDGMRIHVVANVVGIFNDLNELIQVKGYVFDDTERKNAEENLINSKRQITEILDSIQDNFIALNYYWNFIYVNKCAAEYFGVDADDLIGQNLWERFPELVKTRCEETFRRTMETNKIQHFEAPSMYGTGEWFDFSVYPSAEGISIYWRDITERKKLKKDKNTLKIK</sequence>
<dbReference type="InterPro" id="IPR052162">
    <property type="entry name" value="Sensor_kinase/Photoreceptor"/>
</dbReference>
<dbReference type="EC" id="2.7.13.3" evidence="2"/>
<evidence type="ECO:0000313" key="10">
    <source>
        <dbReference type="Proteomes" id="UP001068021"/>
    </source>
</evidence>
<comment type="caution">
    <text evidence="9">The sequence shown here is derived from an EMBL/GenBank/DDBJ whole genome shotgun (WGS) entry which is preliminary data.</text>
</comment>
<evidence type="ECO:0000256" key="3">
    <source>
        <dbReference type="ARBA" id="ARBA00022553"/>
    </source>
</evidence>
<comment type="catalytic activity">
    <reaction evidence="1">
        <text>ATP + protein L-histidine = ADP + protein N-phospho-L-histidine.</text>
        <dbReference type="EC" id="2.7.13.3"/>
    </reaction>
</comment>
<dbReference type="SMART" id="SM00091">
    <property type="entry name" value="PAS"/>
    <property type="match status" value="4"/>
</dbReference>
<dbReference type="GO" id="GO:0004673">
    <property type="term" value="F:protein histidine kinase activity"/>
    <property type="evidence" value="ECO:0007669"/>
    <property type="project" value="UniProtKB-EC"/>
</dbReference>
<dbReference type="Proteomes" id="UP001074446">
    <property type="component" value="Unassembled WGS sequence"/>
</dbReference>
<proteinExistence type="predicted"/>
<dbReference type="PANTHER" id="PTHR43304">
    <property type="entry name" value="PHYTOCHROME-LIKE PROTEIN CPH1"/>
    <property type="match status" value="1"/>
</dbReference>
<dbReference type="Pfam" id="PF13188">
    <property type="entry name" value="PAS_8"/>
    <property type="match status" value="1"/>
</dbReference>
<keyword evidence="10" id="KW-1185">Reference proteome</keyword>
<dbReference type="AlphaFoldDB" id="A0A9E5A121"/>
<keyword evidence="3" id="KW-0597">Phosphoprotein</keyword>
<dbReference type="PROSITE" id="PS50112">
    <property type="entry name" value="PAS"/>
    <property type="match status" value="1"/>
</dbReference>
<dbReference type="NCBIfam" id="TIGR00229">
    <property type="entry name" value="sensory_box"/>
    <property type="match status" value="3"/>
</dbReference>
<dbReference type="CDD" id="cd00130">
    <property type="entry name" value="PAS"/>
    <property type="match status" value="2"/>
</dbReference>
<dbReference type="SUPFAM" id="SSF55785">
    <property type="entry name" value="PYP-like sensor domain (PAS domain)"/>
    <property type="match status" value="3"/>
</dbReference>
<evidence type="ECO:0000313" key="9">
    <source>
        <dbReference type="EMBL" id="MCZ3372700.1"/>
    </source>
</evidence>
<evidence type="ECO:0000313" key="8">
    <source>
        <dbReference type="EMBL" id="MCZ3364945.1"/>
    </source>
</evidence>
<name>A0A9E5A121_9EURY</name>
<dbReference type="Proteomes" id="UP001068021">
    <property type="component" value="Unassembled WGS sequence"/>
</dbReference>
<dbReference type="InterPro" id="IPR035965">
    <property type="entry name" value="PAS-like_dom_sf"/>
</dbReference>
<organism evidence="9">
    <name type="scientific">Methanobacterium veterum</name>
    <dbReference type="NCBI Taxonomy" id="408577"/>
    <lineage>
        <taxon>Archaea</taxon>
        <taxon>Methanobacteriati</taxon>
        <taxon>Methanobacteriota</taxon>
        <taxon>Methanomada group</taxon>
        <taxon>Methanobacteria</taxon>
        <taxon>Methanobacteriales</taxon>
        <taxon>Methanobacteriaceae</taxon>
        <taxon>Methanobacterium</taxon>
    </lineage>
</organism>
<evidence type="ECO:0000256" key="4">
    <source>
        <dbReference type="ARBA" id="ARBA00022679"/>
    </source>
</evidence>
<dbReference type="InterPro" id="IPR000014">
    <property type="entry name" value="PAS"/>
</dbReference>
<accession>A0A9E5A121</accession>
<reference evidence="9" key="1">
    <citation type="submission" date="2022-12" db="EMBL/GenBank/DDBJ databases">
        <title>Reclassification of two methanogenic archaea species isolated from the Kolyma lowland permafrost.</title>
        <authorList>
            <person name="Trubitsyn V.E."/>
            <person name="Rivkina E.M."/>
            <person name="Shcherbakova V.A."/>
        </authorList>
    </citation>
    <scope>NUCLEOTIDE SEQUENCE</scope>
    <source>
        <strain evidence="8">M2</strain>
        <strain evidence="9">MK4</strain>
    </source>
</reference>
<dbReference type="InterPro" id="IPR013656">
    <property type="entry name" value="PAS_4"/>
</dbReference>
<keyword evidence="5" id="KW-0418">Kinase</keyword>
<evidence type="ECO:0000256" key="5">
    <source>
        <dbReference type="ARBA" id="ARBA00022777"/>
    </source>
</evidence>
<evidence type="ECO:0000256" key="2">
    <source>
        <dbReference type="ARBA" id="ARBA00012438"/>
    </source>
</evidence>
<dbReference type="Pfam" id="PF08448">
    <property type="entry name" value="PAS_4"/>
    <property type="match status" value="1"/>
</dbReference>
<evidence type="ECO:0000259" key="7">
    <source>
        <dbReference type="PROSITE" id="PS50113"/>
    </source>
</evidence>
<dbReference type="InterPro" id="IPR000700">
    <property type="entry name" value="PAS-assoc_C"/>
</dbReference>
<dbReference type="Pfam" id="PF13426">
    <property type="entry name" value="PAS_9"/>
    <property type="match status" value="2"/>
</dbReference>